<feature type="domain" description="C2 NT-type" evidence="3">
    <location>
        <begin position="8"/>
        <end position="412"/>
    </location>
</feature>
<dbReference type="eggNOG" id="KOG1605">
    <property type="taxonomic scope" value="Eukaryota"/>
</dbReference>
<evidence type="ECO:0008006" key="6">
    <source>
        <dbReference type="Google" id="ProtNLM"/>
    </source>
</evidence>
<feature type="compositionally biased region" description="Polar residues" evidence="1">
    <location>
        <begin position="492"/>
        <end position="502"/>
    </location>
</feature>
<feature type="compositionally biased region" description="Basic and acidic residues" evidence="1">
    <location>
        <begin position="426"/>
        <end position="435"/>
    </location>
</feature>
<dbReference type="RefSeq" id="XP_014568536.1">
    <property type="nucleotide sequence ID" value="XM_014713050.1"/>
</dbReference>
<evidence type="ECO:0000313" key="5">
    <source>
        <dbReference type="Proteomes" id="UP000009131"/>
    </source>
</evidence>
<dbReference type="PROSITE" id="PS51840">
    <property type="entry name" value="C2_NT"/>
    <property type="match status" value="1"/>
</dbReference>
<dbReference type="InParanoid" id="G7E9H2"/>
<evidence type="ECO:0000259" key="3">
    <source>
        <dbReference type="PROSITE" id="PS51840"/>
    </source>
</evidence>
<dbReference type="InterPro" id="IPR039931">
    <property type="entry name" value="EEIG1/2-like"/>
</dbReference>
<feature type="region of interest" description="Disordered" evidence="1">
    <location>
        <begin position="60"/>
        <end position="100"/>
    </location>
</feature>
<feature type="region of interest" description="Disordered" evidence="1">
    <location>
        <begin position="134"/>
        <end position="228"/>
    </location>
</feature>
<dbReference type="PROSITE" id="PS50969">
    <property type="entry name" value="FCP1"/>
    <property type="match status" value="1"/>
</dbReference>
<accession>G7E9H2</accession>
<organism evidence="4 5">
    <name type="scientific">Mixia osmundae (strain CBS 9802 / IAM 14324 / JCM 22182 / KY 12970)</name>
    <dbReference type="NCBI Taxonomy" id="764103"/>
    <lineage>
        <taxon>Eukaryota</taxon>
        <taxon>Fungi</taxon>
        <taxon>Dikarya</taxon>
        <taxon>Basidiomycota</taxon>
        <taxon>Pucciniomycotina</taxon>
        <taxon>Mixiomycetes</taxon>
        <taxon>Mixiales</taxon>
        <taxon>Mixiaceae</taxon>
        <taxon>Mixia</taxon>
    </lineage>
</organism>
<dbReference type="SUPFAM" id="SSF56784">
    <property type="entry name" value="HAD-like"/>
    <property type="match status" value="1"/>
</dbReference>
<feature type="compositionally biased region" description="Polar residues" evidence="1">
    <location>
        <begin position="668"/>
        <end position="691"/>
    </location>
</feature>
<feature type="compositionally biased region" description="Polar residues" evidence="1">
    <location>
        <begin position="110"/>
        <end position="120"/>
    </location>
</feature>
<feature type="compositionally biased region" description="Basic and acidic residues" evidence="1">
    <location>
        <begin position="70"/>
        <end position="82"/>
    </location>
</feature>
<dbReference type="PANTHER" id="PTHR21456:SF1">
    <property type="entry name" value="C2 NT-TYPE DOMAIN-CONTAINING PROTEIN"/>
    <property type="match status" value="1"/>
</dbReference>
<gene>
    <name evidence="4" type="primary">Mo05986</name>
    <name evidence="4" type="ORF">E5Q_05986</name>
</gene>
<evidence type="ECO:0000313" key="4">
    <source>
        <dbReference type="EMBL" id="GAA99291.1"/>
    </source>
</evidence>
<sequence length="1001" mass="109449">MDALTRALHLPNSKHAIFDCILTIHDLSNVPLVVGDYRIKWKFEHSYLSSSSAIPAHLQHHLHQSAPGKELTKRQHKPEDHSQAQTDDPPASEEKRDGPQSAFLHPLSALRSSQNSQHSPLANGKVITIDKAYEERPRGRQRSDSDPSASAGSNASHSRARTVRMDHSLAREDSNTTVQSPSEGHPTAAKSESKPKPPMLMVSTTTTRTSDKTQVEQSNVDTSPSTSALIGLRDATGKELHDKPDSPPRWKVDPDTIKLSSAVAEPKGTTSLRPLKNHSVSFDKKIRCPVSMPVSSKTSELQPCLLKLSIKQKMHTDSSRLEENKVGELRIDLANFVETTLAGLSGGMKRSASNIGRMASHASLRSLRDQQRAVSNGHTGQRMEVGKTTSKRFLLRKSKTNALLKVSLELVFIAGERSFQPPGSVQHRETAEARSRAASFTPSARNRSSASIRSGHSGHHSPNKARSFTTPKKAGSKSSSSGKRTSPASSGVSTPATSPVKSNHSDGHGNRLRLPGQHTQPSPTARDLRLGLTPHSTRRRNALNVIDNLLNHKLDKLDTSSRSSMDSPVSVDLVPTGVNRPQAPMPQRTPSQQSNMSHMDKARMAIGLKPKASSSQLSVSNISVKSSASKTSHKVSKDSSRATNASKTDRGQSLGRGSLMKRAVSDMAASSTSRCSTRPLTTETVTKTPKWQQLRIPSRPEPIAGSSADLLRADELSSRLSQLSVQPAPTKPPVRQFRPRPKPTQAYLDKASKSSAHIADRAFPPLLVVDLNETLCCRAGRRPGDATRPALRPYLSSLLPYLFGKGEDGLPRWSVIVWSSATQKNVDRLVVALDLNTDDTRLEAVWARDKMGLTDKEYANKCQTYKNLDLLWSQVAPTRPSDPDARWDQTNTVLIDDDLIKASCQPHNLIQIPPFNPFEPLSDLTGPPSRHTRHKTSARVIDADTALLQLIGVLEDLRLESNFSAYIRTGRFESYGTPAGETVWLARGKEVCAKYAIPLIK</sequence>
<proteinExistence type="predicted"/>
<feature type="region of interest" description="Disordered" evidence="1">
    <location>
        <begin position="110"/>
        <end position="129"/>
    </location>
</feature>
<dbReference type="Pfam" id="PF10358">
    <property type="entry name" value="NT-C2"/>
    <property type="match status" value="1"/>
</dbReference>
<feature type="compositionally biased region" description="Polar residues" evidence="1">
    <location>
        <begin position="588"/>
        <end position="597"/>
    </location>
</feature>
<feature type="compositionally biased region" description="Low complexity" evidence="1">
    <location>
        <begin position="469"/>
        <end position="491"/>
    </location>
</feature>
<dbReference type="OrthoDB" id="1711508at2759"/>
<dbReference type="Proteomes" id="UP000009131">
    <property type="component" value="Unassembled WGS sequence"/>
</dbReference>
<dbReference type="HOGENOM" id="CLU_299582_0_0_1"/>
<dbReference type="Gene3D" id="3.40.50.1000">
    <property type="entry name" value="HAD superfamily/HAD-like"/>
    <property type="match status" value="1"/>
</dbReference>
<dbReference type="SMART" id="SM00577">
    <property type="entry name" value="CPDc"/>
    <property type="match status" value="1"/>
</dbReference>
<evidence type="ECO:0000259" key="2">
    <source>
        <dbReference type="PROSITE" id="PS50969"/>
    </source>
</evidence>
<reference evidence="4 5" key="1">
    <citation type="journal article" date="2011" name="J. Gen. Appl. Microbiol.">
        <title>Draft genome sequencing of the enigmatic basidiomycete Mixia osmundae.</title>
        <authorList>
            <person name="Nishida H."/>
            <person name="Nagatsuka Y."/>
            <person name="Sugiyama J."/>
        </authorList>
    </citation>
    <scope>NUCLEOTIDE SEQUENCE [LARGE SCALE GENOMIC DNA]</scope>
    <source>
        <strain evidence="5">CBS 9802 / IAM 14324 / JCM 22182 / KY 12970</strain>
    </source>
</reference>
<feature type="compositionally biased region" description="Basic and acidic residues" evidence="1">
    <location>
        <begin position="163"/>
        <end position="174"/>
    </location>
</feature>
<feature type="compositionally biased region" description="Polar residues" evidence="1">
    <location>
        <begin position="146"/>
        <end position="157"/>
    </location>
</feature>
<feature type="region of interest" description="Disordered" evidence="1">
    <location>
        <begin position="610"/>
        <end position="693"/>
    </location>
</feature>
<keyword evidence="5" id="KW-1185">Reference proteome</keyword>
<dbReference type="EMBL" id="BABT02000220">
    <property type="protein sequence ID" value="GAA99291.1"/>
    <property type="molecule type" value="Genomic_DNA"/>
</dbReference>
<feature type="region of interest" description="Disordered" evidence="1">
    <location>
        <begin position="419"/>
        <end position="534"/>
    </location>
</feature>
<dbReference type="PANTHER" id="PTHR21456">
    <property type="entry name" value="FAMILY WITH SEQUENCE SIMILARITY 102"/>
    <property type="match status" value="1"/>
</dbReference>
<name>G7E9H2_MIXOS</name>
<dbReference type="InterPro" id="IPR036412">
    <property type="entry name" value="HAD-like_sf"/>
</dbReference>
<feature type="compositionally biased region" description="Low complexity" evidence="1">
    <location>
        <begin position="613"/>
        <end position="630"/>
    </location>
</feature>
<evidence type="ECO:0000256" key="1">
    <source>
        <dbReference type="SAM" id="MobiDB-lite"/>
    </source>
</evidence>
<feature type="region of interest" description="Disordered" evidence="1">
    <location>
        <begin position="558"/>
        <end position="598"/>
    </location>
</feature>
<dbReference type="InterPro" id="IPR004274">
    <property type="entry name" value="FCP1_dom"/>
</dbReference>
<dbReference type="InterPro" id="IPR023214">
    <property type="entry name" value="HAD_sf"/>
</dbReference>
<feature type="compositionally biased region" description="Low complexity" evidence="1">
    <location>
        <begin position="560"/>
        <end position="572"/>
    </location>
</feature>
<reference evidence="4 5" key="2">
    <citation type="journal article" date="2012" name="Open Biol.">
        <title>Characteristics of nucleosomes and linker DNA regions on the genome of the basidiomycete Mixia osmundae revealed by mono- and dinucleosome mapping.</title>
        <authorList>
            <person name="Nishida H."/>
            <person name="Kondo S."/>
            <person name="Matsumoto T."/>
            <person name="Suzuki Y."/>
            <person name="Yoshikawa H."/>
            <person name="Taylor T.D."/>
            <person name="Sugiyama J."/>
        </authorList>
    </citation>
    <scope>NUCLEOTIDE SEQUENCE [LARGE SCALE GENOMIC DNA]</scope>
    <source>
        <strain evidence="5">CBS 9802 / IAM 14324 / JCM 22182 / KY 12970</strain>
    </source>
</reference>
<feature type="region of interest" description="Disordered" evidence="1">
    <location>
        <begin position="720"/>
        <end position="741"/>
    </location>
</feature>
<dbReference type="STRING" id="764103.G7E9H2"/>
<feature type="compositionally biased region" description="Basic and acidic residues" evidence="1">
    <location>
        <begin position="134"/>
        <end position="145"/>
    </location>
</feature>
<feature type="compositionally biased region" description="Polar residues" evidence="1">
    <location>
        <begin position="215"/>
        <end position="228"/>
    </location>
</feature>
<dbReference type="Pfam" id="PF03031">
    <property type="entry name" value="NIF"/>
    <property type="match status" value="1"/>
</dbReference>
<feature type="domain" description="FCP1 homology" evidence="2">
    <location>
        <begin position="760"/>
        <end position="936"/>
    </location>
</feature>
<feature type="compositionally biased region" description="Low complexity" evidence="1">
    <location>
        <begin position="436"/>
        <end position="454"/>
    </location>
</feature>
<dbReference type="InterPro" id="IPR019448">
    <property type="entry name" value="NT-C2"/>
</dbReference>
<dbReference type="AlphaFoldDB" id="G7E9H2"/>
<protein>
    <recommendedName>
        <fullName evidence="6">FCP1 homology domain-containing protein</fullName>
    </recommendedName>
</protein>
<comment type="caution">
    <text evidence="4">The sequence shown here is derived from an EMBL/GenBank/DDBJ whole genome shotgun (WGS) entry which is preliminary data.</text>
</comment>